<evidence type="ECO:0000256" key="5">
    <source>
        <dbReference type="SAM" id="MobiDB-lite"/>
    </source>
</evidence>
<evidence type="ECO:0000259" key="8">
    <source>
        <dbReference type="Pfam" id="PF25752"/>
    </source>
</evidence>
<dbReference type="GO" id="GO:0060271">
    <property type="term" value="P:cilium assembly"/>
    <property type="evidence" value="ECO:0007669"/>
    <property type="project" value="TreeGrafter"/>
</dbReference>
<dbReference type="AlphaFoldDB" id="A0A8D8X7C3"/>
<keyword evidence="3" id="KW-0970">Cilium biogenesis/degradation</keyword>
<dbReference type="PANTHER" id="PTHR14611">
    <property type="entry name" value="TECTONIC FAMILY MEMBER"/>
    <property type="match status" value="1"/>
</dbReference>
<feature type="domain" description="Tectonic-1-3" evidence="7">
    <location>
        <begin position="619"/>
        <end position="785"/>
    </location>
</feature>
<feature type="region of interest" description="Disordered" evidence="5">
    <location>
        <begin position="212"/>
        <end position="246"/>
    </location>
</feature>
<evidence type="ECO:0000256" key="4">
    <source>
        <dbReference type="ARBA" id="ARBA00023180"/>
    </source>
</evidence>
<reference evidence="9" key="1">
    <citation type="submission" date="2021-05" db="EMBL/GenBank/DDBJ databases">
        <authorList>
            <person name="Alioto T."/>
            <person name="Alioto T."/>
            <person name="Gomez Garrido J."/>
        </authorList>
    </citation>
    <scope>NUCLEOTIDE SEQUENCE</scope>
</reference>
<dbReference type="EMBL" id="HBUF01270369">
    <property type="protein sequence ID" value="CAG6685023.1"/>
    <property type="molecule type" value="Transcribed_RNA"/>
</dbReference>
<feature type="domain" description="Tectonic-1-3 N-terminal" evidence="8">
    <location>
        <begin position="276"/>
        <end position="365"/>
    </location>
</feature>
<feature type="compositionally biased region" description="Basic and acidic residues" evidence="5">
    <location>
        <begin position="105"/>
        <end position="118"/>
    </location>
</feature>
<feature type="compositionally biased region" description="Basic and acidic residues" evidence="5">
    <location>
        <begin position="140"/>
        <end position="152"/>
    </location>
</feature>
<comment type="similarity">
    <text evidence="1">Belongs to the tectonic family.</text>
</comment>
<dbReference type="Pfam" id="PF07773">
    <property type="entry name" value="TCTN_DUF1619"/>
    <property type="match status" value="2"/>
</dbReference>
<name>A0A8D8X7C3_9HEMI</name>
<organism evidence="9">
    <name type="scientific">Cacopsylla melanoneura</name>
    <dbReference type="NCBI Taxonomy" id="428564"/>
    <lineage>
        <taxon>Eukaryota</taxon>
        <taxon>Metazoa</taxon>
        <taxon>Ecdysozoa</taxon>
        <taxon>Arthropoda</taxon>
        <taxon>Hexapoda</taxon>
        <taxon>Insecta</taxon>
        <taxon>Pterygota</taxon>
        <taxon>Neoptera</taxon>
        <taxon>Paraneoptera</taxon>
        <taxon>Hemiptera</taxon>
        <taxon>Sternorrhyncha</taxon>
        <taxon>Psylloidea</taxon>
        <taxon>Psyllidae</taxon>
        <taxon>Psyllinae</taxon>
        <taxon>Cacopsylla</taxon>
    </lineage>
</organism>
<keyword evidence="4" id="KW-0325">Glycoprotein</keyword>
<keyword evidence="2 6" id="KW-0732">Signal</keyword>
<dbReference type="InterPro" id="IPR011677">
    <property type="entry name" value="TCTN1-3_dom"/>
</dbReference>
<feature type="compositionally biased region" description="Polar residues" evidence="5">
    <location>
        <begin position="212"/>
        <end position="223"/>
    </location>
</feature>
<dbReference type="InterPro" id="IPR057724">
    <property type="entry name" value="TCTN1-3_N"/>
</dbReference>
<evidence type="ECO:0000313" key="9">
    <source>
        <dbReference type="EMBL" id="CAG6685023.1"/>
    </source>
</evidence>
<dbReference type="Pfam" id="PF25752">
    <property type="entry name" value="DUF1619_N"/>
    <property type="match status" value="1"/>
</dbReference>
<evidence type="ECO:0000256" key="2">
    <source>
        <dbReference type="ARBA" id="ARBA00022729"/>
    </source>
</evidence>
<protein>
    <submittedName>
        <fullName evidence="9">Tectonic-3</fullName>
    </submittedName>
</protein>
<sequence length="841" mass="94790">MTIYSVTLHIILILALSPFVSKCEETKKILPSSTVTIIPIIDSCSNDQSNATGLCHSNKIVTTPNTPTQKLVTLINAQKRDVIQPSTRPVEGKYFGGNVDTSVKEKVPKNLDKSKSEQKIGSTTDKSSMDKSTDNSDTIKPIEDSGHKIKEIEDSTKANAKIFVDNQSSFESRDTLTQLSPVVTGKSAKLEKSNEIIPDNVAEETMDGVTSSNVENEHSTAATTDEAHTESLELTTESGGGSNDKSMTTLIVVKDDDDSSLTHKSTPISRNPITRVAVQDCPCDIIKNVCDINCCCDNDCSAYDRLVFSHCLPLPSLSSSQYCFSEQLIYVKNSPFYISKDPENALLCIETENLKSKTNFTHLKPIDNLKSFVKVYERRKHNEWNKTVLRPLNQYSLNHLPHNKTYKIGQPIWMMNSTTVKVFELPRHSILSDECSSSQQIFYLQEVTSECMTQLKQCSPESVLSSTQYYKNFLLLASSSFENLTSLYNCTKQSCLQIEAYSCKDGHCVSIPEDIIPTWDPEGQLCNNVVESLHFIFKHNGSQGIIKVMLHVDFNNVTLGQDVRLRTKVSFEWYNAFEPTFHRSGNPGYRTRAPLISGTRLPFNFSKEDQQSIPPIHFSTSSSNWITMLSFTREGHCDSSHRRNLLFGINERVKCRLEFDQKKFTDCESIQQHVYKLLLGNLHYLDSNICLASNGDPSIYNLDDWVPLLWTRIPPPYYRDSHPSLPCGHLLTGVNIKILHAYFGEFANPHSKLTGALIESYQSSQLSCVDLKCYVDLTWSVNFVHTFNAPFTKFPEPPVYEIKLPSNFFYPFLSTANRPHEGRSLMLLLCFVCCVMGRLVH</sequence>
<proteinExistence type="inferred from homology"/>
<dbReference type="PANTHER" id="PTHR14611:SF2">
    <property type="entry name" value="TECTONIC"/>
    <property type="match status" value="1"/>
</dbReference>
<evidence type="ECO:0000256" key="1">
    <source>
        <dbReference type="ARBA" id="ARBA00007633"/>
    </source>
</evidence>
<feature type="compositionally biased region" description="Polar residues" evidence="5">
    <location>
        <begin position="232"/>
        <end position="246"/>
    </location>
</feature>
<dbReference type="InterPro" id="IPR040354">
    <property type="entry name" value="TCTN1-3"/>
</dbReference>
<evidence type="ECO:0000256" key="6">
    <source>
        <dbReference type="SAM" id="SignalP"/>
    </source>
</evidence>
<feature type="domain" description="Tectonic-1-3" evidence="7">
    <location>
        <begin position="405"/>
        <end position="571"/>
    </location>
</feature>
<evidence type="ECO:0000259" key="7">
    <source>
        <dbReference type="Pfam" id="PF07773"/>
    </source>
</evidence>
<evidence type="ECO:0000256" key="3">
    <source>
        <dbReference type="ARBA" id="ARBA00022794"/>
    </source>
</evidence>
<accession>A0A8D8X7C3</accession>
<dbReference type="GO" id="GO:0035869">
    <property type="term" value="C:ciliary transition zone"/>
    <property type="evidence" value="ECO:0007669"/>
    <property type="project" value="TreeGrafter"/>
</dbReference>
<feature type="chain" id="PRO_5034076297" evidence="6">
    <location>
        <begin position="24"/>
        <end position="841"/>
    </location>
</feature>
<feature type="signal peptide" evidence="6">
    <location>
        <begin position="1"/>
        <end position="23"/>
    </location>
</feature>
<feature type="region of interest" description="Disordered" evidence="5">
    <location>
        <begin position="105"/>
        <end position="152"/>
    </location>
</feature>